<gene>
    <name evidence="6" type="ORF">NC653_027801</name>
</gene>
<evidence type="ECO:0000256" key="4">
    <source>
        <dbReference type="ARBA" id="ARBA00023136"/>
    </source>
</evidence>
<keyword evidence="2 5" id="KW-0812">Transmembrane</keyword>
<keyword evidence="3 5" id="KW-1133">Transmembrane helix</keyword>
<dbReference type="InterPro" id="IPR023271">
    <property type="entry name" value="Aquaporin-like"/>
</dbReference>
<evidence type="ECO:0000256" key="3">
    <source>
        <dbReference type="ARBA" id="ARBA00022989"/>
    </source>
</evidence>
<comment type="caution">
    <text evidence="6">The sequence shown here is derived from an EMBL/GenBank/DDBJ whole genome shotgun (WGS) entry which is preliminary data.</text>
</comment>
<proteinExistence type="predicted"/>
<evidence type="ECO:0000313" key="6">
    <source>
        <dbReference type="EMBL" id="KAJ6979765.1"/>
    </source>
</evidence>
<dbReference type="AlphaFoldDB" id="A0AAD6M6E8"/>
<feature type="transmembrane region" description="Helical" evidence="5">
    <location>
        <begin position="16"/>
        <end position="36"/>
    </location>
</feature>
<keyword evidence="7" id="KW-1185">Reference proteome</keyword>
<evidence type="ECO:0000256" key="2">
    <source>
        <dbReference type="ARBA" id="ARBA00022692"/>
    </source>
</evidence>
<protein>
    <submittedName>
        <fullName evidence="6">Uncharacterized protein</fullName>
    </submittedName>
</protein>
<accession>A0AAD6M6E8</accession>
<evidence type="ECO:0000256" key="1">
    <source>
        <dbReference type="ARBA" id="ARBA00004141"/>
    </source>
</evidence>
<sequence>MNAVRTLGPAGTYRDIWIYLVAPKLGALVAAATYTIRSSGRKRLVHLVNCRSQEHSCLQRSACRVLILLIIACVSDNVGQYDTCMINIFEDL</sequence>
<dbReference type="Proteomes" id="UP001164929">
    <property type="component" value="Chromosome 11"/>
</dbReference>
<dbReference type="SUPFAM" id="SSF81338">
    <property type="entry name" value="Aquaporin-like"/>
    <property type="match status" value="1"/>
</dbReference>
<comment type="subcellular location">
    <subcellularLocation>
        <location evidence="1">Membrane</location>
        <topology evidence="1">Multi-pass membrane protein</topology>
    </subcellularLocation>
</comment>
<name>A0AAD6M6E8_9ROSI</name>
<reference evidence="6" key="1">
    <citation type="journal article" date="2023" name="Mol. Ecol. Resour.">
        <title>Chromosome-level genome assembly of a triploid poplar Populus alba 'Berolinensis'.</title>
        <authorList>
            <person name="Chen S."/>
            <person name="Yu Y."/>
            <person name="Wang X."/>
            <person name="Wang S."/>
            <person name="Zhang T."/>
            <person name="Zhou Y."/>
            <person name="He R."/>
            <person name="Meng N."/>
            <person name="Wang Y."/>
            <person name="Liu W."/>
            <person name="Liu Z."/>
            <person name="Liu J."/>
            <person name="Guo Q."/>
            <person name="Huang H."/>
            <person name="Sederoff R.R."/>
            <person name="Wang G."/>
            <person name="Qu G."/>
            <person name="Chen S."/>
        </authorList>
    </citation>
    <scope>NUCLEOTIDE SEQUENCE</scope>
    <source>
        <strain evidence="6">SC-2020</strain>
    </source>
</reference>
<dbReference type="Gene3D" id="1.20.1080.10">
    <property type="entry name" value="Glycerol uptake facilitator protein"/>
    <property type="match status" value="1"/>
</dbReference>
<dbReference type="GO" id="GO:0016020">
    <property type="term" value="C:membrane"/>
    <property type="evidence" value="ECO:0007669"/>
    <property type="project" value="UniProtKB-SubCell"/>
</dbReference>
<organism evidence="6 7">
    <name type="scientific">Populus alba x Populus x berolinensis</name>
    <dbReference type="NCBI Taxonomy" id="444605"/>
    <lineage>
        <taxon>Eukaryota</taxon>
        <taxon>Viridiplantae</taxon>
        <taxon>Streptophyta</taxon>
        <taxon>Embryophyta</taxon>
        <taxon>Tracheophyta</taxon>
        <taxon>Spermatophyta</taxon>
        <taxon>Magnoliopsida</taxon>
        <taxon>eudicotyledons</taxon>
        <taxon>Gunneridae</taxon>
        <taxon>Pentapetalae</taxon>
        <taxon>rosids</taxon>
        <taxon>fabids</taxon>
        <taxon>Malpighiales</taxon>
        <taxon>Salicaceae</taxon>
        <taxon>Saliceae</taxon>
        <taxon>Populus</taxon>
    </lineage>
</organism>
<evidence type="ECO:0000313" key="7">
    <source>
        <dbReference type="Proteomes" id="UP001164929"/>
    </source>
</evidence>
<evidence type="ECO:0000256" key="5">
    <source>
        <dbReference type="SAM" id="Phobius"/>
    </source>
</evidence>
<dbReference type="EMBL" id="JAQIZT010000011">
    <property type="protein sequence ID" value="KAJ6979765.1"/>
    <property type="molecule type" value="Genomic_DNA"/>
</dbReference>
<keyword evidence="4 5" id="KW-0472">Membrane</keyword>